<protein>
    <submittedName>
        <fullName evidence="1">Uncharacterized protein</fullName>
    </submittedName>
</protein>
<dbReference type="Proteomes" id="UP000886501">
    <property type="component" value="Unassembled WGS sequence"/>
</dbReference>
<reference evidence="1" key="1">
    <citation type="submission" date="2019-10" db="EMBL/GenBank/DDBJ databases">
        <authorList>
            <consortium name="DOE Joint Genome Institute"/>
            <person name="Kuo A."/>
            <person name="Miyauchi S."/>
            <person name="Kiss E."/>
            <person name="Drula E."/>
            <person name="Kohler A."/>
            <person name="Sanchez-Garcia M."/>
            <person name="Andreopoulos B."/>
            <person name="Barry K.W."/>
            <person name="Bonito G."/>
            <person name="Buee M."/>
            <person name="Carver A."/>
            <person name="Chen C."/>
            <person name="Cichocki N."/>
            <person name="Clum A."/>
            <person name="Culley D."/>
            <person name="Crous P.W."/>
            <person name="Fauchery L."/>
            <person name="Girlanda M."/>
            <person name="Hayes R."/>
            <person name="Keri Z."/>
            <person name="Labutti K."/>
            <person name="Lipzen A."/>
            <person name="Lombard V."/>
            <person name="Magnuson J."/>
            <person name="Maillard F."/>
            <person name="Morin E."/>
            <person name="Murat C."/>
            <person name="Nolan M."/>
            <person name="Ohm R."/>
            <person name="Pangilinan J."/>
            <person name="Pereira M."/>
            <person name="Perotto S."/>
            <person name="Peter M."/>
            <person name="Riley R."/>
            <person name="Sitrit Y."/>
            <person name="Stielow B."/>
            <person name="Szollosi G."/>
            <person name="Zifcakova L."/>
            <person name="Stursova M."/>
            <person name="Spatafora J.W."/>
            <person name="Tedersoo L."/>
            <person name="Vaario L.-M."/>
            <person name="Yamada A."/>
            <person name="Yan M."/>
            <person name="Wang P."/>
            <person name="Xu J."/>
            <person name="Bruns T."/>
            <person name="Baldrian P."/>
            <person name="Vilgalys R."/>
            <person name="Henrissat B."/>
            <person name="Grigoriev I.V."/>
            <person name="Hibbett D."/>
            <person name="Nagy L.G."/>
            <person name="Martin F.M."/>
        </authorList>
    </citation>
    <scope>NUCLEOTIDE SEQUENCE</scope>
    <source>
        <strain evidence="1">P2</strain>
    </source>
</reference>
<organism evidence="1 2">
    <name type="scientific">Thelephora ganbajun</name>
    <name type="common">Ganba fungus</name>
    <dbReference type="NCBI Taxonomy" id="370292"/>
    <lineage>
        <taxon>Eukaryota</taxon>
        <taxon>Fungi</taxon>
        <taxon>Dikarya</taxon>
        <taxon>Basidiomycota</taxon>
        <taxon>Agaricomycotina</taxon>
        <taxon>Agaricomycetes</taxon>
        <taxon>Thelephorales</taxon>
        <taxon>Thelephoraceae</taxon>
        <taxon>Thelephora</taxon>
    </lineage>
</organism>
<evidence type="ECO:0000313" key="1">
    <source>
        <dbReference type="EMBL" id="KAF9648165.1"/>
    </source>
</evidence>
<evidence type="ECO:0000313" key="2">
    <source>
        <dbReference type="Proteomes" id="UP000886501"/>
    </source>
</evidence>
<comment type="caution">
    <text evidence="1">The sequence shown here is derived from an EMBL/GenBank/DDBJ whole genome shotgun (WGS) entry which is preliminary data.</text>
</comment>
<reference evidence="1" key="2">
    <citation type="journal article" date="2020" name="Nat. Commun.">
        <title>Large-scale genome sequencing of mycorrhizal fungi provides insights into the early evolution of symbiotic traits.</title>
        <authorList>
            <person name="Miyauchi S."/>
            <person name="Kiss E."/>
            <person name="Kuo A."/>
            <person name="Drula E."/>
            <person name="Kohler A."/>
            <person name="Sanchez-Garcia M."/>
            <person name="Morin E."/>
            <person name="Andreopoulos B."/>
            <person name="Barry K.W."/>
            <person name="Bonito G."/>
            <person name="Buee M."/>
            <person name="Carver A."/>
            <person name="Chen C."/>
            <person name="Cichocki N."/>
            <person name="Clum A."/>
            <person name="Culley D."/>
            <person name="Crous P.W."/>
            <person name="Fauchery L."/>
            <person name="Girlanda M."/>
            <person name="Hayes R.D."/>
            <person name="Keri Z."/>
            <person name="LaButti K."/>
            <person name="Lipzen A."/>
            <person name="Lombard V."/>
            <person name="Magnuson J."/>
            <person name="Maillard F."/>
            <person name="Murat C."/>
            <person name="Nolan M."/>
            <person name="Ohm R.A."/>
            <person name="Pangilinan J."/>
            <person name="Pereira M.F."/>
            <person name="Perotto S."/>
            <person name="Peter M."/>
            <person name="Pfister S."/>
            <person name="Riley R."/>
            <person name="Sitrit Y."/>
            <person name="Stielow J.B."/>
            <person name="Szollosi G."/>
            <person name="Zifcakova L."/>
            <person name="Stursova M."/>
            <person name="Spatafora J.W."/>
            <person name="Tedersoo L."/>
            <person name="Vaario L.M."/>
            <person name="Yamada A."/>
            <person name="Yan M."/>
            <person name="Wang P."/>
            <person name="Xu J."/>
            <person name="Bruns T."/>
            <person name="Baldrian P."/>
            <person name="Vilgalys R."/>
            <person name="Dunand C."/>
            <person name="Henrissat B."/>
            <person name="Grigoriev I.V."/>
            <person name="Hibbett D."/>
            <person name="Nagy L.G."/>
            <person name="Martin F.M."/>
        </authorList>
    </citation>
    <scope>NUCLEOTIDE SEQUENCE</scope>
    <source>
        <strain evidence="1">P2</strain>
    </source>
</reference>
<accession>A0ACB6ZFF9</accession>
<name>A0ACB6ZFF9_THEGA</name>
<proteinExistence type="predicted"/>
<keyword evidence="2" id="KW-1185">Reference proteome</keyword>
<gene>
    <name evidence="1" type="ORF">BDM02DRAFT_3187334</name>
</gene>
<sequence>MTPTSTNNSISIFKDGKLKPGIYKIQNIVSQTYVDIREHTRELCGRPATLLEGGGLWEILPSGSGYTIGRLEPGKPEQFCIMLSGLKNESIISVATFPVAWRVEIVHDGDYRGREYVRFFWGSTDMTWDLKDYGSDKDHTPVQLLNVCGFKPAKTWKLTPVKLGAVSQSSVSETTSTPTPGSNLLPPYDGNPVSQRCTCSHQTTETSDDELGTTVVEVTVTTTTKRIRNRILSSNVK</sequence>
<dbReference type="EMBL" id="MU118018">
    <property type="protein sequence ID" value="KAF9648165.1"/>
    <property type="molecule type" value="Genomic_DNA"/>
</dbReference>